<dbReference type="GO" id="GO:0017022">
    <property type="term" value="F:myosin binding"/>
    <property type="evidence" value="ECO:0007669"/>
    <property type="project" value="InterPro"/>
</dbReference>
<dbReference type="PANTHER" id="PTHR31448:SF34">
    <property type="entry name" value="MYOSIN-BINDING PROTEIN 3"/>
    <property type="match status" value="1"/>
</dbReference>
<keyword evidence="4" id="KW-1185">Reference proteome</keyword>
<dbReference type="Proteomes" id="UP001497480">
    <property type="component" value="Unassembled WGS sequence"/>
</dbReference>
<sequence>MAGNKFATMLHRNTNSMVVILVYAVLEWVLILLLLFNSLFSYLMTKLAESVGLKPPCFWCSRVDHVLQPGKSTNLYKDLLCETHGRVMKMHPDLPTLFVNESFLGDENFTSKGSRIVESIDDEKEGDREKNEKEHDHEDEGIRDEHQTFSDIESFILREVVEDRSSSFSNLHSDGKDAEKEDKEDDLIITELDPSDEDLMENEQKIQTFASESPVEAQLSILEEASLLTMDNNIEKTSMREIESLPNFIVFDFEELKQNSLLEEEEEVLQLAAREEVLQQHHQQEVPELALAPPAQAPTQLEQEVAQLAMATPTEIEQLNTESQSSIWDNKDKKWRA</sequence>
<keyword evidence="2" id="KW-1133">Transmembrane helix</keyword>
<keyword evidence="2" id="KW-0812">Transmembrane</keyword>
<proteinExistence type="predicted"/>
<keyword evidence="2" id="KW-0472">Membrane</keyword>
<evidence type="ECO:0000313" key="4">
    <source>
        <dbReference type="Proteomes" id="UP001497480"/>
    </source>
</evidence>
<feature type="compositionally biased region" description="Basic and acidic residues" evidence="1">
    <location>
        <begin position="125"/>
        <end position="145"/>
    </location>
</feature>
<evidence type="ECO:0000256" key="1">
    <source>
        <dbReference type="SAM" id="MobiDB-lite"/>
    </source>
</evidence>
<feature type="transmembrane region" description="Helical" evidence="2">
    <location>
        <begin position="20"/>
        <end position="44"/>
    </location>
</feature>
<name>A0AAV1WEP3_LUPLU</name>
<dbReference type="PANTHER" id="PTHR31448">
    <property type="entry name" value="MYOSIN-BINDING PROTEIN 2"/>
    <property type="match status" value="1"/>
</dbReference>
<feature type="region of interest" description="Disordered" evidence="1">
    <location>
        <begin position="316"/>
        <end position="337"/>
    </location>
</feature>
<dbReference type="EMBL" id="CAXHTB010000006">
    <property type="protein sequence ID" value="CAL0307648.1"/>
    <property type="molecule type" value="Genomic_DNA"/>
</dbReference>
<comment type="caution">
    <text evidence="3">The sequence shown here is derived from an EMBL/GenBank/DDBJ whole genome shotgun (WGS) entry which is preliminary data.</text>
</comment>
<evidence type="ECO:0000256" key="2">
    <source>
        <dbReference type="SAM" id="Phobius"/>
    </source>
</evidence>
<feature type="compositionally biased region" description="Polar residues" evidence="1">
    <location>
        <begin position="316"/>
        <end position="328"/>
    </location>
</feature>
<dbReference type="AlphaFoldDB" id="A0AAV1WEP3"/>
<evidence type="ECO:0000313" key="3">
    <source>
        <dbReference type="EMBL" id="CAL0307648.1"/>
    </source>
</evidence>
<dbReference type="InterPro" id="IPR039306">
    <property type="entry name" value="MYOB"/>
</dbReference>
<reference evidence="3 4" key="1">
    <citation type="submission" date="2024-03" db="EMBL/GenBank/DDBJ databases">
        <authorList>
            <person name="Martinez-Hernandez J."/>
        </authorList>
    </citation>
    <scope>NUCLEOTIDE SEQUENCE [LARGE SCALE GENOMIC DNA]</scope>
</reference>
<accession>A0AAV1WEP3</accession>
<feature type="region of interest" description="Disordered" evidence="1">
    <location>
        <begin position="115"/>
        <end position="145"/>
    </location>
</feature>
<gene>
    <name evidence="3" type="ORF">LLUT_LOCUS8708</name>
</gene>
<organism evidence="3 4">
    <name type="scientific">Lupinus luteus</name>
    <name type="common">European yellow lupine</name>
    <dbReference type="NCBI Taxonomy" id="3873"/>
    <lineage>
        <taxon>Eukaryota</taxon>
        <taxon>Viridiplantae</taxon>
        <taxon>Streptophyta</taxon>
        <taxon>Embryophyta</taxon>
        <taxon>Tracheophyta</taxon>
        <taxon>Spermatophyta</taxon>
        <taxon>Magnoliopsida</taxon>
        <taxon>eudicotyledons</taxon>
        <taxon>Gunneridae</taxon>
        <taxon>Pentapetalae</taxon>
        <taxon>rosids</taxon>
        <taxon>fabids</taxon>
        <taxon>Fabales</taxon>
        <taxon>Fabaceae</taxon>
        <taxon>Papilionoideae</taxon>
        <taxon>50 kb inversion clade</taxon>
        <taxon>genistoids sensu lato</taxon>
        <taxon>core genistoids</taxon>
        <taxon>Genisteae</taxon>
        <taxon>Lupinus</taxon>
    </lineage>
</organism>
<protein>
    <submittedName>
        <fullName evidence="3">Uncharacterized protein</fullName>
    </submittedName>
</protein>